<proteinExistence type="predicted"/>
<keyword evidence="2" id="KW-1185">Reference proteome</keyword>
<accession>A0A7J6X807</accession>
<dbReference type="AlphaFoldDB" id="A0A7J6X807"/>
<gene>
    <name evidence="1" type="ORF">FRX31_004893</name>
</gene>
<dbReference type="Proteomes" id="UP000554482">
    <property type="component" value="Unassembled WGS sequence"/>
</dbReference>
<reference evidence="1 2" key="1">
    <citation type="submission" date="2020-06" db="EMBL/GenBank/DDBJ databases">
        <title>Transcriptomic and genomic resources for Thalictrum thalictroides and T. hernandezii: Facilitating candidate gene discovery in an emerging model plant lineage.</title>
        <authorList>
            <person name="Arias T."/>
            <person name="Riano-Pachon D.M."/>
            <person name="Di Stilio V.S."/>
        </authorList>
    </citation>
    <scope>NUCLEOTIDE SEQUENCE [LARGE SCALE GENOMIC DNA]</scope>
    <source>
        <strain evidence="2">cv. WT478/WT964</strain>
        <tissue evidence="1">Leaves</tissue>
    </source>
</reference>
<evidence type="ECO:0000313" key="2">
    <source>
        <dbReference type="Proteomes" id="UP000554482"/>
    </source>
</evidence>
<evidence type="ECO:0000313" key="1">
    <source>
        <dbReference type="EMBL" id="KAF5205523.1"/>
    </source>
</evidence>
<protein>
    <submittedName>
        <fullName evidence="1">Uncharacterized protein</fullName>
    </submittedName>
</protein>
<comment type="caution">
    <text evidence="1">The sequence shown here is derived from an EMBL/GenBank/DDBJ whole genome shotgun (WGS) entry which is preliminary data.</text>
</comment>
<sequence>MVSHLVTSATNQDSLGDYHLYEHNSECKHVSQQASPHRFTILESVLKITIAAPSFQDISDINEIEIALYRVKLYSSATNLDNNSISNSTLPEHTPFKYVYKKN</sequence>
<dbReference type="EMBL" id="JABWDY010003948">
    <property type="protein sequence ID" value="KAF5205523.1"/>
    <property type="molecule type" value="Genomic_DNA"/>
</dbReference>
<name>A0A7J6X807_THATH</name>
<organism evidence="1 2">
    <name type="scientific">Thalictrum thalictroides</name>
    <name type="common">Rue-anemone</name>
    <name type="synonym">Anemone thalictroides</name>
    <dbReference type="NCBI Taxonomy" id="46969"/>
    <lineage>
        <taxon>Eukaryota</taxon>
        <taxon>Viridiplantae</taxon>
        <taxon>Streptophyta</taxon>
        <taxon>Embryophyta</taxon>
        <taxon>Tracheophyta</taxon>
        <taxon>Spermatophyta</taxon>
        <taxon>Magnoliopsida</taxon>
        <taxon>Ranunculales</taxon>
        <taxon>Ranunculaceae</taxon>
        <taxon>Thalictroideae</taxon>
        <taxon>Thalictrum</taxon>
    </lineage>
</organism>